<evidence type="ECO:0000313" key="3">
    <source>
        <dbReference type="Proteomes" id="UP001315001"/>
    </source>
</evidence>
<dbReference type="GeneID" id="96229485"/>
<dbReference type="Proteomes" id="UP001315001">
    <property type="component" value="Unassembled WGS sequence"/>
</dbReference>
<dbReference type="InterPro" id="IPR010982">
    <property type="entry name" value="Lambda_DNA-bd_dom_sf"/>
</dbReference>
<dbReference type="Gene3D" id="1.10.260.40">
    <property type="entry name" value="lambda repressor-like DNA-binding domains"/>
    <property type="match status" value="1"/>
</dbReference>
<organism evidence="2 3">
    <name type="scientific">Anaerobutyricum soehngenii</name>
    <dbReference type="NCBI Taxonomy" id="105843"/>
    <lineage>
        <taxon>Bacteria</taxon>
        <taxon>Bacillati</taxon>
        <taxon>Bacillota</taxon>
        <taxon>Clostridia</taxon>
        <taxon>Lachnospirales</taxon>
        <taxon>Lachnospiraceae</taxon>
        <taxon>Anaerobutyricum</taxon>
    </lineage>
</organism>
<dbReference type="Pfam" id="PF13443">
    <property type="entry name" value="HTH_26"/>
    <property type="match status" value="1"/>
</dbReference>
<proteinExistence type="predicted"/>
<evidence type="ECO:0000313" key="2">
    <source>
        <dbReference type="EMBL" id="MBP0056894.1"/>
    </source>
</evidence>
<dbReference type="RefSeq" id="WP_055056621.1">
    <property type="nucleotide sequence ID" value="NZ_JAFIQO010000111.1"/>
</dbReference>
<dbReference type="SUPFAM" id="SSF47413">
    <property type="entry name" value="lambda repressor-like DNA-binding domains"/>
    <property type="match status" value="1"/>
</dbReference>
<sequence length="68" mass="8119">MIDYTPLWNTMKEKDISQYDLLNHGIDKRTLQRLRTDQNITALTIEKLCQILHCTPNDIIRFISEEEK</sequence>
<comment type="caution">
    <text evidence="2">The sequence shown here is derived from an EMBL/GenBank/DDBJ whole genome shotgun (WGS) entry which is preliminary data.</text>
</comment>
<name>A0ABS3ZHW0_9FIRM</name>
<keyword evidence="3" id="KW-1185">Reference proteome</keyword>
<reference evidence="2 3" key="1">
    <citation type="submission" date="2021-02" db="EMBL/GenBank/DDBJ databases">
        <title>Lactate utilizing bacteria of the human gut.</title>
        <authorList>
            <person name="Sheridan P.O."/>
        </authorList>
    </citation>
    <scope>NUCLEOTIDE SEQUENCE [LARGE SCALE GENOMIC DNA]</scope>
    <source>
        <strain evidence="2 3">HTF-83D</strain>
    </source>
</reference>
<feature type="domain" description="HTH cro/C1-type" evidence="1">
    <location>
        <begin position="25"/>
        <end position="59"/>
    </location>
</feature>
<dbReference type="InterPro" id="IPR001387">
    <property type="entry name" value="Cro/C1-type_HTH"/>
</dbReference>
<evidence type="ECO:0000259" key="1">
    <source>
        <dbReference type="PROSITE" id="PS50943"/>
    </source>
</evidence>
<gene>
    <name evidence="2" type="ORF">JYQ75_05695</name>
</gene>
<dbReference type="EMBL" id="JAFIQO010000111">
    <property type="protein sequence ID" value="MBP0056894.1"/>
    <property type="molecule type" value="Genomic_DNA"/>
</dbReference>
<dbReference type="PROSITE" id="PS50943">
    <property type="entry name" value="HTH_CROC1"/>
    <property type="match status" value="1"/>
</dbReference>
<protein>
    <submittedName>
        <fullName evidence="2">Helix-turn-helix domain-containing protein</fullName>
    </submittedName>
</protein>
<accession>A0ABS3ZHW0</accession>